<dbReference type="GO" id="GO:0051726">
    <property type="term" value="P:regulation of cell cycle"/>
    <property type="evidence" value="ECO:0007669"/>
    <property type="project" value="TreeGrafter"/>
</dbReference>
<accession>A0A8C5D1T7</accession>
<dbReference type="PANTHER" id="PTHR15154:SF2">
    <property type="entry name" value="HAMARTIN"/>
    <property type="match status" value="1"/>
</dbReference>
<feature type="transmembrane region" description="Helical" evidence="3">
    <location>
        <begin position="127"/>
        <end position="144"/>
    </location>
</feature>
<reference evidence="4" key="1">
    <citation type="submission" date="2025-08" db="UniProtKB">
        <authorList>
            <consortium name="Ensembl"/>
        </authorList>
    </citation>
    <scope>IDENTIFICATION</scope>
</reference>
<dbReference type="InterPro" id="IPR007483">
    <property type="entry name" value="Hamartin"/>
</dbReference>
<dbReference type="PANTHER" id="PTHR15154">
    <property type="entry name" value="HAMARTIN"/>
    <property type="match status" value="1"/>
</dbReference>
<keyword evidence="3" id="KW-0812">Transmembrane</keyword>
<keyword evidence="3" id="KW-1133">Transmembrane helix</keyword>
<evidence type="ECO:0000313" key="4">
    <source>
        <dbReference type="Ensembl" id="ENSGMOP00000068510.1"/>
    </source>
</evidence>
<proteinExistence type="predicted"/>
<gene>
    <name evidence="4" type="primary">tsc1b</name>
</gene>
<feature type="region of interest" description="Disordered" evidence="2">
    <location>
        <begin position="907"/>
        <end position="964"/>
    </location>
</feature>
<feature type="region of interest" description="Disordered" evidence="2">
    <location>
        <begin position="473"/>
        <end position="494"/>
    </location>
</feature>
<evidence type="ECO:0000313" key="5">
    <source>
        <dbReference type="Proteomes" id="UP000694546"/>
    </source>
</evidence>
<keyword evidence="3" id="KW-0472">Membrane</keyword>
<dbReference type="AlphaFoldDB" id="A0A8C5D1T7"/>
<keyword evidence="5" id="KW-1185">Reference proteome</keyword>
<dbReference type="Pfam" id="PF04388">
    <property type="entry name" value="Hamartin"/>
    <property type="match status" value="2"/>
</dbReference>
<dbReference type="Ensembl" id="ENSGMOT00000026477.1">
    <property type="protein sequence ID" value="ENSGMOP00000068510.1"/>
    <property type="gene ID" value="ENSGMOG00000018296.2"/>
</dbReference>
<evidence type="ECO:0000256" key="1">
    <source>
        <dbReference type="SAM" id="Coils"/>
    </source>
</evidence>
<feature type="compositionally biased region" description="Gly residues" evidence="2">
    <location>
        <begin position="417"/>
        <end position="428"/>
    </location>
</feature>
<dbReference type="GO" id="GO:0032007">
    <property type="term" value="P:negative regulation of TOR signaling"/>
    <property type="evidence" value="ECO:0007669"/>
    <property type="project" value="TreeGrafter"/>
</dbReference>
<name>A0A8C5D1T7_GADMO</name>
<reference evidence="4" key="2">
    <citation type="submission" date="2025-09" db="UniProtKB">
        <authorList>
            <consortium name="Ensembl"/>
        </authorList>
    </citation>
    <scope>IDENTIFICATION</scope>
</reference>
<feature type="compositionally biased region" description="Basic and acidic residues" evidence="2">
    <location>
        <begin position="950"/>
        <end position="964"/>
    </location>
</feature>
<sequence>MAREQPNVLDLLPLLDTSDLRLLEETRGLINDHLNAERGSMLLNGLVDYFLETNSAQAMHILSSVREPHDKHLLDKMHECMTRQACRLPTLTLLGHVVRKQPSWIHKISRYPLLVSLIKCLKTDSDVVVLITGVLVLITLLPMIPQAGKQHLGDFFDIFRRLASWNQKNPGHVSEVYMIHLHAGVYSLFHRLYGMYPCNFVSYLRAHYSMKENMETFEEVVKPMLEHVRIHPELVTGTKDHELDPTRWKKFEVHDIVIECAKVSLDPKEASCEEGYTTIPENFYPYHHLRCLDRTASPHTDLHSSYGQWSLLQGQLTDDPLWSPSSLCGMATPPSSRGMSPNLELSSSASHLSTRFYCTSGHPDKAENPACTGGPGGGGGGGGGGGERCLEQSWSFPSCFTPIDHHLHRSPSAPAEEGGGGGEGGGSKFSGLFSPSRRSTAPAGSASYEPLFDLALPRLASLFVGRRTSEAVQQASRGRCSQLEEGFEDGGEEGEEEEAVAASPLEVLDRLVQQGSDAHDKVLRRLPLPSKSADWTHFGGSAPQDELQTLRSQLLLLHSQLQYERHKREQHAVRNRRLLRRIINATALQEQNIAMKDQLSLQSVDVLTLRESLQVEQQRYRQLWEDRETLVTRLHCQVRQLQQTRDDYYTKNQELQGKLQECQKKTDRLEAELQKANNKVCHTGHLLNQMNIKLSSSESTQQQMSFLNKQLLLLGEVHRLAALDAAHTSPHNAKESQMLQAACGHDVERLRQGLVLQGQKLEAAQHRVVELDTHLSKKEHLITEQKKFLEDVKGQAKSELQACESRYQAQLRVTQTLQTELLQLYSRVEMETTHSASKPAAASAGVAAVTNGNQDALAPLLMEPPASCSHGNALPRRPPAAVPLLVGSYPSAKSILGARARELFRNKSESQCDEEDGDGGRPPLAGLAHGLKTELCVEAAPSGEGGQECGRPERKGQKREGERR</sequence>
<evidence type="ECO:0000256" key="3">
    <source>
        <dbReference type="SAM" id="Phobius"/>
    </source>
</evidence>
<keyword evidence="1" id="KW-0175">Coiled coil</keyword>
<feature type="compositionally biased region" description="Acidic residues" evidence="2">
    <location>
        <begin position="485"/>
        <end position="494"/>
    </location>
</feature>
<protein>
    <submittedName>
        <fullName evidence="4">TSC complex subunit 1b</fullName>
    </submittedName>
</protein>
<dbReference type="GeneTree" id="ENSGT00390000014148"/>
<evidence type="ECO:0000256" key="2">
    <source>
        <dbReference type="SAM" id="MobiDB-lite"/>
    </source>
</evidence>
<dbReference type="GO" id="GO:0033596">
    <property type="term" value="C:TSC1-TSC2 complex"/>
    <property type="evidence" value="ECO:0007669"/>
    <property type="project" value="TreeGrafter"/>
</dbReference>
<feature type="coiled-coil region" evidence="1">
    <location>
        <begin position="638"/>
        <end position="679"/>
    </location>
</feature>
<organism evidence="4 5">
    <name type="scientific">Gadus morhua</name>
    <name type="common">Atlantic cod</name>
    <dbReference type="NCBI Taxonomy" id="8049"/>
    <lineage>
        <taxon>Eukaryota</taxon>
        <taxon>Metazoa</taxon>
        <taxon>Chordata</taxon>
        <taxon>Craniata</taxon>
        <taxon>Vertebrata</taxon>
        <taxon>Euteleostomi</taxon>
        <taxon>Actinopterygii</taxon>
        <taxon>Neopterygii</taxon>
        <taxon>Teleostei</taxon>
        <taxon>Neoteleostei</taxon>
        <taxon>Acanthomorphata</taxon>
        <taxon>Zeiogadaria</taxon>
        <taxon>Gadariae</taxon>
        <taxon>Gadiformes</taxon>
        <taxon>Gadoidei</taxon>
        <taxon>Gadidae</taxon>
        <taxon>Gadus</taxon>
    </lineage>
</organism>
<dbReference type="Proteomes" id="UP000694546">
    <property type="component" value="Chromosome 19"/>
</dbReference>
<feature type="region of interest" description="Disordered" evidence="2">
    <location>
        <begin position="405"/>
        <end position="445"/>
    </location>
</feature>
<dbReference type="GO" id="GO:0008285">
    <property type="term" value="P:negative regulation of cell population proliferation"/>
    <property type="evidence" value="ECO:0007669"/>
    <property type="project" value="TreeGrafter"/>
</dbReference>